<proteinExistence type="predicted"/>
<keyword evidence="1" id="KW-0238">DNA-binding</keyword>
<comment type="caution">
    <text evidence="1">The sequence shown here is derived from an EMBL/GenBank/DDBJ whole genome shotgun (WGS) entry which is preliminary data.</text>
</comment>
<dbReference type="GO" id="GO:0003677">
    <property type="term" value="F:DNA binding"/>
    <property type="evidence" value="ECO:0007669"/>
    <property type="project" value="UniProtKB-KW"/>
</dbReference>
<dbReference type="AlphaFoldDB" id="A0A7W9HCB0"/>
<dbReference type="RefSeq" id="WP_230299702.1">
    <property type="nucleotide sequence ID" value="NZ_JACHNE010000001.1"/>
</dbReference>
<reference evidence="1 2" key="1">
    <citation type="submission" date="2020-08" db="EMBL/GenBank/DDBJ databases">
        <title>Sequencing the genomes of 1000 actinobacteria strains.</title>
        <authorList>
            <person name="Klenk H.-P."/>
        </authorList>
    </citation>
    <scope>NUCLEOTIDE SEQUENCE [LARGE SCALE GENOMIC DNA]</scope>
    <source>
        <strain evidence="1 2">DSM 40084</strain>
    </source>
</reference>
<dbReference type="Proteomes" id="UP000590647">
    <property type="component" value="Unassembled WGS sequence"/>
</dbReference>
<keyword evidence="2" id="KW-1185">Reference proteome</keyword>
<sequence>MPGTIQAGVAREVLGYRLNSAAGALASGRTRSIGVVTLGTDLHGPASLPIGVERAARDAG</sequence>
<name>A0A7W9HCB0_9ACTN</name>
<dbReference type="EMBL" id="JACHNE010000001">
    <property type="protein sequence ID" value="MBB5799639.1"/>
    <property type="molecule type" value="Genomic_DNA"/>
</dbReference>
<evidence type="ECO:0000313" key="2">
    <source>
        <dbReference type="Proteomes" id="UP000590647"/>
    </source>
</evidence>
<accession>A0A7W9HCB0</accession>
<organism evidence="1 2">
    <name type="scientific">Streptomyces caelestis</name>
    <dbReference type="NCBI Taxonomy" id="36816"/>
    <lineage>
        <taxon>Bacteria</taxon>
        <taxon>Bacillati</taxon>
        <taxon>Actinomycetota</taxon>
        <taxon>Actinomycetes</taxon>
        <taxon>Kitasatosporales</taxon>
        <taxon>Streptomycetaceae</taxon>
        <taxon>Streptomyces</taxon>
    </lineage>
</organism>
<evidence type="ECO:0000313" key="1">
    <source>
        <dbReference type="EMBL" id="MBB5799639.1"/>
    </source>
</evidence>
<protein>
    <submittedName>
        <fullName evidence="1">DNA-binding LacI/PurR family transcriptional regulator</fullName>
    </submittedName>
</protein>
<gene>
    <name evidence="1" type="ORF">HDA41_007603</name>
</gene>